<sequence length="127" mass="14081">MNHCRFQGLTYANLRRWSWASATILLTLLVMTRLLRFLQVSRTLHPAEPQQPSSGPFPGGHGQQSLRGSRVGVTHTCTVLAFDEIPGQAVPARLYFVWMKATSILEAVRRATINIVGYTTFARAGIA</sequence>
<proteinExistence type="predicted"/>
<accession>A0ACD1GEC8</accession>
<keyword evidence="2" id="KW-1185">Reference proteome</keyword>
<evidence type="ECO:0000313" key="1">
    <source>
        <dbReference type="EMBL" id="RAH47654.1"/>
    </source>
</evidence>
<dbReference type="EMBL" id="KZ825329">
    <property type="protein sequence ID" value="RAH47654.1"/>
    <property type="molecule type" value="Genomic_DNA"/>
</dbReference>
<protein>
    <submittedName>
        <fullName evidence="1">Uncharacterized protein</fullName>
    </submittedName>
</protein>
<name>A0ACD1GEC8_9EURO</name>
<organism evidence="1 2">
    <name type="scientific">Aspergillus brunneoviolaceus CBS 621.78</name>
    <dbReference type="NCBI Taxonomy" id="1450534"/>
    <lineage>
        <taxon>Eukaryota</taxon>
        <taxon>Fungi</taxon>
        <taxon>Dikarya</taxon>
        <taxon>Ascomycota</taxon>
        <taxon>Pezizomycotina</taxon>
        <taxon>Eurotiomycetes</taxon>
        <taxon>Eurotiomycetidae</taxon>
        <taxon>Eurotiales</taxon>
        <taxon>Aspergillaceae</taxon>
        <taxon>Aspergillus</taxon>
        <taxon>Aspergillus subgen. Circumdati</taxon>
    </lineage>
</organism>
<dbReference type="Proteomes" id="UP000249057">
    <property type="component" value="Unassembled WGS sequence"/>
</dbReference>
<evidence type="ECO:0000313" key="2">
    <source>
        <dbReference type="Proteomes" id="UP000249057"/>
    </source>
</evidence>
<gene>
    <name evidence="1" type="ORF">BO95DRAFT_82914</name>
</gene>
<reference evidence="1" key="1">
    <citation type="submission" date="2018-02" db="EMBL/GenBank/DDBJ databases">
        <title>The genomes of Aspergillus section Nigri reveals drivers in fungal speciation.</title>
        <authorList>
            <consortium name="DOE Joint Genome Institute"/>
            <person name="Vesth T.C."/>
            <person name="Nybo J."/>
            <person name="Theobald S."/>
            <person name="Brandl J."/>
            <person name="Frisvad J.C."/>
            <person name="Nielsen K.F."/>
            <person name="Lyhne E.K."/>
            <person name="Kogle M.E."/>
            <person name="Kuo A."/>
            <person name="Riley R."/>
            <person name="Clum A."/>
            <person name="Nolan M."/>
            <person name="Lipzen A."/>
            <person name="Salamov A."/>
            <person name="Henrissat B."/>
            <person name="Wiebenga A."/>
            <person name="De vries R.P."/>
            <person name="Grigoriev I.V."/>
            <person name="Mortensen U.H."/>
            <person name="Andersen M.R."/>
            <person name="Baker S.E."/>
        </authorList>
    </citation>
    <scope>NUCLEOTIDE SEQUENCE</scope>
    <source>
        <strain evidence="1">CBS 621.78</strain>
    </source>
</reference>